<keyword evidence="8 11" id="KW-0315">Glutamine amidotransferase</keyword>
<dbReference type="SUPFAM" id="SSF52402">
    <property type="entry name" value="Adenine nucleotide alpha hydrolases-like"/>
    <property type="match status" value="1"/>
</dbReference>
<dbReference type="PANTHER" id="PTHR11772:SF2">
    <property type="entry name" value="ASPARAGINE SYNTHETASE [GLUTAMINE-HYDROLYZING]"/>
    <property type="match status" value="1"/>
</dbReference>
<feature type="domain" description="Glutamine amidotransferase type-2" evidence="14">
    <location>
        <begin position="2"/>
        <end position="180"/>
    </location>
</feature>
<keyword evidence="5 12" id="KW-0547">Nucleotide-binding</keyword>
<dbReference type="NCBIfam" id="NF006949">
    <property type="entry name" value="PRK09431.1"/>
    <property type="match status" value="1"/>
</dbReference>
<reference evidence="15 16" key="1">
    <citation type="journal article" date="2011" name="Front. Microbiol.">
        <title>Two Strains of Crocosphaera watsonii with Highly Conserved Genomes are Distinguished by Strain-Specific Features.</title>
        <authorList>
            <person name="Bench S.R."/>
            <person name="Ilikchyan I.N."/>
            <person name="Tripp H.J."/>
            <person name="Zehr J.P."/>
        </authorList>
    </citation>
    <scope>NUCLEOTIDE SEQUENCE [LARGE SCALE GENOMIC DNA]</scope>
    <source>
        <strain evidence="15 16">WH 0003</strain>
    </source>
</reference>
<keyword evidence="3 15" id="KW-0436">Ligase</keyword>
<evidence type="ECO:0000313" key="15">
    <source>
        <dbReference type="EMBL" id="EHJ12133.1"/>
    </source>
</evidence>
<comment type="pathway">
    <text evidence="9">Amino-acid biosynthesis.</text>
</comment>
<evidence type="ECO:0000256" key="8">
    <source>
        <dbReference type="ARBA" id="ARBA00022962"/>
    </source>
</evidence>
<feature type="site" description="Important for beta-aspartyl-AMP intermediate formation" evidence="13">
    <location>
        <position position="327"/>
    </location>
</feature>
<organism evidence="15 16">
    <name type="scientific">Crocosphaera watsonii WH 0003</name>
    <dbReference type="NCBI Taxonomy" id="423471"/>
    <lineage>
        <taxon>Bacteria</taxon>
        <taxon>Bacillati</taxon>
        <taxon>Cyanobacteriota</taxon>
        <taxon>Cyanophyceae</taxon>
        <taxon>Oscillatoriophycideae</taxon>
        <taxon>Chroococcales</taxon>
        <taxon>Aphanothecaceae</taxon>
        <taxon>Crocosphaera</taxon>
    </lineage>
</organism>
<gene>
    <name evidence="15" type="ORF">CWATWH0003_3154</name>
</gene>
<dbReference type="GO" id="GO:0005829">
    <property type="term" value="C:cytosol"/>
    <property type="evidence" value="ECO:0007669"/>
    <property type="project" value="TreeGrafter"/>
</dbReference>
<comment type="catalytic activity">
    <reaction evidence="10">
        <text>L-aspartate + L-glutamine + ATP + H2O = L-asparagine + L-glutamate + AMP + diphosphate + H(+)</text>
        <dbReference type="Rhea" id="RHEA:12228"/>
        <dbReference type="ChEBI" id="CHEBI:15377"/>
        <dbReference type="ChEBI" id="CHEBI:15378"/>
        <dbReference type="ChEBI" id="CHEBI:29985"/>
        <dbReference type="ChEBI" id="CHEBI:29991"/>
        <dbReference type="ChEBI" id="CHEBI:30616"/>
        <dbReference type="ChEBI" id="CHEBI:33019"/>
        <dbReference type="ChEBI" id="CHEBI:58048"/>
        <dbReference type="ChEBI" id="CHEBI:58359"/>
        <dbReference type="ChEBI" id="CHEBI:456215"/>
        <dbReference type="EC" id="6.3.5.4"/>
    </reaction>
</comment>
<dbReference type="PATRIC" id="fig|423471.3.peg.2966"/>
<evidence type="ECO:0000256" key="10">
    <source>
        <dbReference type="ARBA" id="ARBA00048741"/>
    </source>
</evidence>
<keyword evidence="6 12" id="KW-0067">ATP-binding</keyword>
<dbReference type="Gene3D" id="3.60.20.10">
    <property type="entry name" value="Glutamine Phosphoribosylpyrophosphate, subunit 1, domain 1"/>
    <property type="match status" value="1"/>
</dbReference>
<evidence type="ECO:0000256" key="3">
    <source>
        <dbReference type="ARBA" id="ARBA00022598"/>
    </source>
</evidence>
<evidence type="ECO:0000313" key="16">
    <source>
        <dbReference type="Proteomes" id="UP000003477"/>
    </source>
</evidence>
<feature type="binding site" evidence="12">
    <location>
        <position position="96"/>
    </location>
    <ligand>
        <name>L-glutamine</name>
        <dbReference type="ChEBI" id="CHEBI:58359"/>
    </ligand>
</feature>
<evidence type="ECO:0000256" key="13">
    <source>
        <dbReference type="PIRSR" id="PIRSR001589-3"/>
    </source>
</evidence>
<dbReference type="PROSITE" id="PS51278">
    <property type="entry name" value="GATASE_TYPE_2"/>
    <property type="match status" value="1"/>
</dbReference>
<dbReference type="GeneID" id="88766734"/>
<feature type="active site" description="For GATase activity" evidence="11">
    <location>
        <position position="2"/>
    </location>
</feature>
<evidence type="ECO:0000256" key="1">
    <source>
        <dbReference type="ARBA" id="ARBA00005752"/>
    </source>
</evidence>
<evidence type="ECO:0000256" key="4">
    <source>
        <dbReference type="ARBA" id="ARBA00022605"/>
    </source>
</evidence>
<dbReference type="CDD" id="cd00712">
    <property type="entry name" value="AsnB"/>
    <property type="match status" value="1"/>
</dbReference>
<dbReference type="NCBIfam" id="TIGR01536">
    <property type="entry name" value="asn_synth_AEB"/>
    <property type="match status" value="1"/>
</dbReference>
<dbReference type="GO" id="GO:0005524">
    <property type="term" value="F:ATP binding"/>
    <property type="evidence" value="ECO:0007669"/>
    <property type="project" value="UniProtKB-KW"/>
</dbReference>
<dbReference type="GO" id="GO:0004066">
    <property type="term" value="F:asparagine synthase (glutamine-hydrolyzing) activity"/>
    <property type="evidence" value="ECO:0007669"/>
    <property type="project" value="UniProtKB-EC"/>
</dbReference>
<sequence>MCGIAGIWGQTEQTNVEAMMKSIIHRGPDAKGIFTVPNGSGILGHQRLSIMDVDGGDQPIYSKANTQAIIGNGEIYNYPKLQPELAKKYKFLTKSDTEAVLHLYEEKNTTAVGELDGMFAFAIIDDNKFIAARDPIGIKPLYYSEKDGNFWFASELKAITQFCENVEEFPPGHFFSSETGFSQYYSLPDIPPELDANVDELLQEIRETVEASVVKRLMSDVPLGAFLSGGLDSSIIAAIAKKHKSELHTFSVGIAGSKDINAARLVSDYLGTIHHEYIITPEEAIAKLPEIIYYLESFDQDLVRSGIPCYFTSRLASEYVKVILTGEGADELFAGYTYYKDIPSDDTLHRELRRSVNSLHNINLQRVDRLTMAHSIEGRVPFLDLKMIELGQKVPAHLKLKGTPPVEKWILRKAFEDILPEEIVWRKKEQFDEGSGTVDLLTETLKDVMNEQQAQQYQKEHPDIKLRSAEECYYHQIFMKAFDNPDALLTNVARWAETRF</sequence>
<dbReference type="SUPFAM" id="SSF56235">
    <property type="entry name" value="N-terminal nucleophile aminohydrolases (Ntn hydrolases)"/>
    <property type="match status" value="1"/>
</dbReference>
<dbReference type="AlphaFoldDB" id="G5J6Q6"/>
<feature type="binding site" evidence="12">
    <location>
        <position position="252"/>
    </location>
    <ligand>
        <name>ATP</name>
        <dbReference type="ChEBI" id="CHEBI:30616"/>
    </ligand>
</feature>
<dbReference type="PANTHER" id="PTHR11772">
    <property type="entry name" value="ASPARAGINE SYNTHETASE"/>
    <property type="match status" value="1"/>
</dbReference>
<evidence type="ECO:0000256" key="9">
    <source>
        <dbReference type="ARBA" id="ARBA00029440"/>
    </source>
</evidence>
<dbReference type="PIRSF" id="PIRSF001589">
    <property type="entry name" value="Asn_synthetase_glu-h"/>
    <property type="match status" value="1"/>
</dbReference>
<dbReference type="CDD" id="cd01991">
    <property type="entry name" value="Asn_synthase_B_C"/>
    <property type="match status" value="1"/>
</dbReference>
<dbReference type="Gene3D" id="3.40.50.620">
    <property type="entry name" value="HUPs"/>
    <property type="match status" value="1"/>
</dbReference>
<evidence type="ECO:0000256" key="5">
    <source>
        <dbReference type="ARBA" id="ARBA00022741"/>
    </source>
</evidence>
<dbReference type="Pfam" id="PF00733">
    <property type="entry name" value="Asn_synthase"/>
    <property type="match status" value="1"/>
</dbReference>
<dbReference type="Pfam" id="PF13537">
    <property type="entry name" value="GATase_7"/>
    <property type="match status" value="1"/>
</dbReference>
<dbReference type="InterPro" id="IPR014729">
    <property type="entry name" value="Rossmann-like_a/b/a_fold"/>
</dbReference>
<evidence type="ECO:0000259" key="14">
    <source>
        <dbReference type="PROSITE" id="PS51278"/>
    </source>
</evidence>
<dbReference type="InterPro" id="IPR033738">
    <property type="entry name" value="AsnB_N"/>
</dbReference>
<keyword evidence="4 11" id="KW-0028">Amino-acid biosynthesis</keyword>
<comment type="similarity">
    <text evidence="1">Belongs to the asparagine synthetase family.</text>
</comment>
<dbReference type="InterPro" id="IPR029055">
    <property type="entry name" value="Ntn_hydrolases_N"/>
</dbReference>
<dbReference type="GO" id="GO:0006529">
    <property type="term" value="P:asparagine biosynthetic process"/>
    <property type="evidence" value="ECO:0007669"/>
    <property type="project" value="UniProtKB-KW"/>
</dbReference>
<dbReference type="InterPro" id="IPR001962">
    <property type="entry name" value="Asn_synthase"/>
</dbReference>
<dbReference type="EMBL" id="AESD01000467">
    <property type="protein sequence ID" value="EHJ12133.1"/>
    <property type="molecule type" value="Genomic_DNA"/>
</dbReference>
<evidence type="ECO:0000256" key="12">
    <source>
        <dbReference type="PIRSR" id="PIRSR001589-2"/>
    </source>
</evidence>
<evidence type="ECO:0000256" key="2">
    <source>
        <dbReference type="ARBA" id="ARBA00012737"/>
    </source>
</evidence>
<dbReference type="RefSeq" id="WP_007306047.1">
    <property type="nucleotide sequence ID" value="NZ_AESD01000467.1"/>
</dbReference>
<evidence type="ECO:0000256" key="6">
    <source>
        <dbReference type="ARBA" id="ARBA00022840"/>
    </source>
</evidence>
<dbReference type="InterPro" id="IPR017932">
    <property type="entry name" value="GATase_2_dom"/>
</dbReference>
<keyword evidence="7 11" id="KW-0061">Asparagine biosynthesis</keyword>
<proteinExistence type="inferred from homology"/>
<protein>
    <recommendedName>
        <fullName evidence="2">asparagine synthase (glutamine-hydrolyzing)</fullName>
        <ecNumber evidence="2">6.3.5.4</ecNumber>
    </recommendedName>
</protein>
<evidence type="ECO:0000256" key="11">
    <source>
        <dbReference type="PIRSR" id="PIRSR001589-1"/>
    </source>
</evidence>
<dbReference type="InterPro" id="IPR050795">
    <property type="entry name" value="Asn_Synthetase"/>
</dbReference>
<dbReference type="InterPro" id="IPR006426">
    <property type="entry name" value="Asn_synth_AEB"/>
</dbReference>
<comment type="caution">
    <text evidence="15">The sequence shown here is derived from an EMBL/GenBank/DDBJ whole genome shotgun (WGS) entry which is preliminary data.</text>
</comment>
<evidence type="ECO:0000256" key="7">
    <source>
        <dbReference type="ARBA" id="ARBA00022888"/>
    </source>
</evidence>
<dbReference type="Proteomes" id="UP000003477">
    <property type="component" value="Unassembled WGS sequence"/>
</dbReference>
<name>G5J6Q6_CROWT</name>
<dbReference type="EC" id="6.3.5.4" evidence="2"/>
<accession>G5J6Q6</accession>